<feature type="transmembrane region" description="Helical" evidence="10">
    <location>
        <begin position="176"/>
        <end position="202"/>
    </location>
</feature>
<dbReference type="OMA" id="CYASEQV"/>
<keyword evidence="3 10" id="KW-0716">Sensory transduction</keyword>
<dbReference type="Pfam" id="PF02949">
    <property type="entry name" value="7tm_6"/>
    <property type="match status" value="1"/>
</dbReference>
<dbReference type="GO" id="GO:0004984">
    <property type="term" value="F:olfactory receptor activity"/>
    <property type="evidence" value="ECO:0007669"/>
    <property type="project" value="InterPro"/>
</dbReference>
<dbReference type="GO" id="GO:0005549">
    <property type="term" value="F:odorant binding"/>
    <property type="evidence" value="ECO:0007669"/>
    <property type="project" value="InterPro"/>
</dbReference>
<reference evidence="11 12" key="1">
    <citation type="journal article" date="2007" name="Nature">
        <title>Evolution of genes and genomes on the Drosophila phylogeny.</title>
        <authorList>
            <consortium name="Drosophila 12 Genomes Consortium"/>
            <person name="Clark A.G."/>
            <person name="Eisen M.B."/>
            <person name="Smith D.R."/>
            <person name="Bergman C.M."/>
            <person name="Oliver B."/>
            <person name="Markow T.A."/>
            <person name="Kaufman T.C."/>
            <person name="Kellis M."/>
            <person name="Gelbart W."/>
            <person name="Iyer V.N."/>
            <person name="Pollard D.A."/>
            <person name="Sackton T.B."/>
            <person name="Larracuente A.M."/>
            <person name="Singh N.D."/>
            <person name="Abad J.P."/>
            <person name="Abt D.N."/>
            <person name="Adryan B."/>
            <person name="Aguade M."/>
            <person name="Akashi H."/>
            <person name="Anderson W.W."/>
            <person name="Aquadro C.F."/>
            <person name="Ardell D.H."/>
            <person name="Arguello R."/>
            <person name="Artieri C.G."/>
            <person name="Barbash D.A."/>
            <person name="Barker D."/>
            <person name="Barsanti P."/>
            <person name="Batterham P."/>
            <person name="Batzoglou S."/>
            <person name="Begun D."/>
            <person name="Bhutkar A."/>
            <person name="Blanco E."/>
            <person name="Bosak S.A."/>
            <person name="Bradley R.K."/>
            <person name="Brand A.D."/>
            <person name="Brent M.R."/>
            <person name="Brooks A.N."/>
            <person name="Brown R.H."/>
            <person name="Butlin R.K."/>
            <person name="Caggese C."/>
            <person name="Calvi B.R."/>
            <person name="Bernardo de Carvalho A."/>
            <person name="Caspi A."/>
            <person name="Castrezana S."/>
            <person name="Celniker S.E."/>
            <person name="Chang J.L."/>
            <person name="Chapple C."/>
            <person name="Chatterji S."/>
            <person name="Chinwalla A."/>
            <person name="Civetta A."/>
            <person name="Clifton S.W."/>
            <person name="Comeron J.M."/>
            <person name="Costello J.C."/>
            <person name="Coyne J.A."/>
            <person name="Daub J."/>
            <person name="David R.G."/>
            <person name="Delcher A.L."/>
            <person name="Delehaunty K."/>
            <person name="Do C.B."/>
            <person name="Ebling H."/>
            <person name="Edwards K."/>
            <person name="Eickbush T."/>
            <person name="Evans J.D."/>
            <person name="Filipski A."/>
            <person name="Findeiss S."/>
            <person name="Freyhult E."/>
            <person name="Fulton L."/>
            <person name="Fulton R."/>
            <person name="Garcia A.C."/>
            <person name="Gardiner A."/>
            <person name="Garfield D.A."/>
            <person name="Garvin B.E."/>
            <person name="Gibson G."/>
            <person name="Gilbert D."/>
            <person name="Gnerre S."/>
            <person name="Godfrey J."/>
            <person name="Good R."/>
            <person name="Gotea V."/>
            <person name="Gravely B."/>
            <person name="Greenberg A.J."/>
            <person name="Griffiths-Jones S."/>
            <person name="Gross S."/>
            <person name="Guigo R."/>
            <person name="Gustafson E.A."/>
            <person name="Haerty W."/>
            <person name="Hahn M.W."/>
            <person name="Halligan D.L."/>
            <person name="Halpern A.L."/>
            <person name="Halter G.M."/>
            <person name="Han M.V."/>
            <person name="Heger A."/>
            <person name="Hillier L."/>
            <person name="Hinrichs A.S."/>
            <person name="Holmes I."/>
            <person name="Hoskins R.A."/>
            <person name="Hubisz M.J."/>
            <person name="Hultmark D."/>
            <person name="Huntley M.A."/>
            <person name="Jaffe D.B."/>
            <person name="Jagadeeshan S."/>
            <person name="Jeck W.R."/>
            <person name="Johnson J."/>
            <person name="Jones C.D."/>
            <person name="Jordan W.C."/>
            <person name="Karpen G.H."/>
            <person name="Kataoka E."/>
            <person name="Keightley P.D."/>
            <person name="Kheradpour P."/>
            <person name="Kirkness E.F."/>
            <person name="Koerich L.B."/>
            <person name="Kristiansen K."/>
            <person name="Kudrna D."/>
            <person name="Kulathinal R.J."/>
            <person name="Kumar S."/>
            <person name="Kwok R."/>
            <person name="Lander E."/>
            <person name="Langley C.H."/>
            <person name="Lapoint R."/>
            <person name="Lazzaro B.P."/>
            <person name="Lee S.J."/>
            <person name="Levesque L."/>
            <person name="Li R."/>
            <person name="Lin C.F."/>
            <person name="Lin M.F."/>
            <person name="Lindblad-Toh K."/>
            <person name="Llopart A."/>
            <person name="Long M."/>
            <person name="Low L."/>
            <person name="Lozovsky E."/>
            <person name="Lu J."/>
            <person name="Luo M."/>
            <person name="Machado C.A."/>
            <person name="Makalowski W."/>
            <person name="Marzo M."/>
            <person name="Matsuda M."/>
            <person name="Matzkin L."/>
            <person name="McAllister B."/>
            <person name="McBride C.S."/>
            <person name="McKernan B."/>
            <person name="McKernan K."/>
            <person name="Mendez-Lago M."/>
            <person name="Minx P."/>
            <person name="Mollenhauer M.U."/>
            <person name="Montooth K."/>
            <person name="Mount S.M."/>
            <person name="Mu X."/>
            <person name="Myers E."/>
            <person name="Negre B."/>
            <person name="Newfeld S."/>
            <person name="Nielsen R."/>
            <person name="Noor M.A."/>
            <person name="O'Grady P."/>
            <person name="Pachter L."/>
            <person name="Papaceit M."/>
            <person name="Parisi M.J."/>
            <person name="Parisi M."/>
            <person name="Parts L."/>
            <person name="Pedersen J.S."/>
            <person name="Pesole G."/>
            <person name="Phillippy A.M."/>
            <person name="Ponting C.P."/>
            <person name="Pop M."/>
            <person name="Porcelli D."/>
            <person name="Powell J.R."/>
            <person name="Prohaska S."/>
            <person name="Pruitt K."/>
            <person name="Puig M."/>
            <person name="Quesneville H."/>
            <person name="Ram K.R."/>
            <person name="Rand D."/>
            <person name="Rasmussen M.D."/>
            <person name="Reed L.K."/>
            <person name="Reenan R."/>
            <person name="Reily A."/>
            <person name="Remington K.A."/>
            <person name="Rieger T.T."/>
            <person name="Ritchie M.G."/>
            <person name="Robin C."/>
            <person name="Rogers Y.H."/>
            <person name="Rohde C."/>
            <person name="Rozas J."/>
            <person name="Rubenfield M.J."/>
            <person name="Ruiz A."/>
            <person name="Russo S."/>
            <person name="Salzberg S.L."/>
            <person name="Sanchez-Gracia A."/>
            <person name="Saranga D.J."/>
            <person name="Sato H."/>
            <person name="Schaeffer S.W."/>
            <person name="Schatz M.C."/>
            <person name="Schlenke T."/>
            <person name="Schwartz R."/>
            <person name="Segarra C."/>
            <person name="Singh R.S."/>
            <person name="Sirot L."/>
            <person name="Sirota M."/>
            <person name="Sisneros N.B."/>
            <person name="Smith C.D."/>
            <person name="Smith T.F."/>
            <person name="Spieth J."/>
            <person name="Stage D.E."/>
            <person name="Stark A."/>
            <person name="Stephan W."/>
            <person name="Strausberg R.L."/>
            <person name="Strempel S."/>
            <person name="Sturgill D."/>
            <person name="Sutton G."/>
            <person name="Sutton G.G."/>
            <person name="Tao W."/>
            <person name="Teichmann S."/>
            <person name="Tobari Y.N."/>
            <person name="Tomimura Y."/>
            <person name="Tsolas J.M."/>
            <person name="Valente V.L."/>
            <person name="Venter E."/>
            <person name="Venter J.C."/>
            <person name="Vicario S."/>
            <person name="Vieira F.G."/>
            <person name="Vilella A.J."/>
            <person name="Villasante A."/>
            <person name="Walenz B."/>
            <person name="Wang J."/>
            <person name="Wasserman M."/>
            <person name="Watts T."/>
            <person name="Wilson D."/>
            <person name="Wilson R.K."/>
            <person name="Wing R.A."/>
            <person name="Wolfner M.F."/>
            <person name="Wong A."/>
            <person name="Wong G.K."/>
            <person name="Wu C.I."/>
            <person name="Wu G."/>
            <person name="Yamamoto D."/>
            <person name="Yang H.P."/>
            <person name="Yang S.P."/>
            <person name="Yorke J.A."/>
            <person name="Yoshida K."/>
            <person name="Zdobnov E."/>
            <person name="Zhang P."/>
            <person name="Zhang Y."/>
            <person name="Zimin A.V."/>
            <person name="Baldwin J."/>
            <person name="Abdouelleil A."/>
            <person name="Abdulkadir J."/>
            <person name="Abebe A."/>
            <person name="Abera B."/>
            <person name="Abreu J."/>
            <person name="Acer S.C."/>
            <person name="Aftuck L."/>
            <person name="Alexander A."/>
            <person name="An P."/>
            <person name="Anderson E."/>
            <person name="Anderson S."/>
            <person name="Arachi H."/>
            <person name="Azer M."/>
            <person name="Bachantsang P."/>
            <person name="Barry A."/>
            <person name="Bayul T."/>
            <person name="Berlin A."/>
            <person name="Bessette D."/>
            <person name="Bloom T."/>
            <person name="Blye J."/>
            <person name="Boguslavskiy L."/>
            <person name="Bonnet C."/>
            <person name="Boukhgalter B."/>
            <person name="Bourzgui I."/>
            <person name="Brown A."/>
            <person name="Cahill P."/>
            <person name="Channer S."/>
            <person name="Cheshatsang Y."/>
            <person name="Chuda L."/>
            <person name="Citroen M."/>
            <person name="Collymore A."/>
            <person name="Cooke P."/>
            <person name="Costello M."/>
            <person name="D'Aco K."/>
            <person name="Daza R."/>
            <person name="De Haan G."/>
            <person name="DeGray S."/>
            <person name="DeMaso C."/>
            <person name="Dhargay N."/>
            <person name="Dooley K."/>
            <person name="Dooley E."/>
            <person name="Doricent M."/>
            <person name="Dorje P."/>
            <person name="Dorjee K."/>
            <person name="Dupes A."/>
            <person name="Elong R."/>
            <person name="Falk J."/>
            <person name="Farina A."/>
            <person name="Faro S."/>
            <person name="Ferguson D."/>
            <person name="Fisher S."/>
            <person name="Foley C.D."/>
            <person name="Franke A."/>
            <person name="Friedrich D."/>
            <person name="Gadbois L."/>
            <person name="Gearin G."/>
            <person name="Gearin C.R."/>
            <person name="Giannoukos G."/>
            <person name="Goode T."/>
            <person name="Graham J."/>
            <person name="Grandbois E."/>
            <person name="Grewal S."/>
            <person name="Gyaltsen K."/>
            <person name="Hafez N."/>
            <person name="Hagos B."/>
            <person name="Hall J."/>
            <person name="Henson C."/>
            <person name="Hollinger A."/>
            <person name="Honan T."/>
            <person name="Huard M.D."/>
            <person name="Hughes L."/>
            <person name="Hurhula B."/>
            <person name="Husby M.E."/>
            <person name="Kamat A."/>
            <person name="Kanga B."/>
            <person name="Kashin S."/>
            <person name="Khazanovich D."/>
            <person name="Kisner P."/>
            <person name="Lance K."/>
            <person name="Lara M."/>
            <person name="Lee W."/>
            <person name="Lennon N."/>
            <person name="Letendre F."/>
            <person name="LeVine R."/>
            <person name="Lipovsky A."/>
            <person name="Liu X."/>
            <person name="Liu J."/>
            <person name="Liu S."/>
            <person name="Lokyitsang T."/>
            <person name="Lokyitsang Y."/>
            <person name="Lubonja R."/>
            <person name="Lui A."/>
            <person name="MacDonald P."/>
            <person name="Magnisalis V."/>
            <person name="Maru K."/>
            <person name="Matthews C."/>
            <person name="McCusker W."/>
            <person name="McDonough S."/>
            <person name="Mehta T."/>
            <person name="Meldrim J."/>
            <person name="Meneus L."/>
            <person name="Mihai O."/>
            <person name="Mihalev A."/>
            <person name="Mihova T."/>
            <person name="Mittelman R."/>
            <person name="Mlenga V."/>
            <person name="Montmayeur A."/>
            <person name="Mulrain L."/>
            <person name="Navidi A."/>
            <person name="Naylor J."/>
            <person name="Negash T."/>
            <person name="Nguyen T."/>
            <person name="Nguyen N."/>
            <person name="Nicol R."/>
            <person name="Norbu C."/>
            <person name="Norbu N."/>
            <person name="Novod N."/>
            <person name="O'Neill B."/>
            <person name="Osman S."/>
            <person name="Markiewicz E."/>
            <person name="Oyono O.L."/>
            <person name="Patti C."/>
            <person name="Phunkhang P."/>
            <person name="Pierre F."/>
            <person name="Priest M."/>
            <person name="Raghuraman S."/>
            <person name="Rege F."/>
            <person name="Reyes R."/>
            <person name="Rise C."/>
            <person name="Rogov P."/>
            <person name="Ross K."/>
            <person name="Ryan E."/>
            <person name="Settipalli S."/>
            <person name="Shea T."/>
            <person name="Sherpa N."/>
            <person name="Shi L."/>
            <person name="Shih D."/>
            <person name="Sparrow T."/>
            <person name="Spaulding J."/>
            <person name="Stalker J."/>
            <person name="Stange-Thomann N."/>
            <person name="Stavropoulos S."/>
            <person name="Stone C."/>
            <person name="Strader C."/>
            <person name="Tesfaye S."/>
            <person name="Thomson T."/>
            <person name="Thoulutsang Y."/>
            <person name="Thoulutsang D."/>
            <person name="Topham K."/>
            <person name="Topping I."/>
            <person name="Tsamla T."/>
            <person name="Vassiliev H."/>
            <person name="Vo A."/>
            <person name="Wangchuk T."/>
            <person name="Wangdi T."/>
            <person name="Weiand M."/>
            <person name="Wilkinson J."/>
            <person name="Wilson A."/>
            <person name="Yadav S."/>
            <person name="Young G."/>
            <person name="Yu Q."/>
            <person name="Zembek L."/>
            <person name="Zhong D."/>
            <person name="Zimmer A."/>
            <person name="Zwirko Z."/>
            <person name="Jaffe D.B."/>
            <person name="Alvarez P."/>
            <person name="Brockman W."/>
            <person name="Butler J."/>
            <person name="Chin C."/>
            <person name="Gnerre S."/>
            <person name="Grabherr M."/>
            <person name="Kleber M."/>
            <person name="Mauceli E."/>
            <person name="MacCallum I."/>
        </authorList>
    </citation>
    <scope>NUCLEOTIDE SEQUENCE [LARGE SCALE GENOMIC DNA]</scope>
    <source>
        <strain evidence="12">Tucson 14024-0371.13</strain>
    </source>
</reference>
<evidence type="ECO:0000313" key="12">
    <source>
        <dbReference type="Proteomes" id="UP000007801"/>
    </source>
</evidence>
<keyword evidence="7 10" id="KW-0472">Membrane</keyword>
<dbReference type="STRING" id="7217.B3MQJ5"/>
<dbReference type="OrthoDB" id="6604226at2759"/>
<keyword evidence="12" id="KW-1185">Reference proteome</keyword>
<keyword evidence="2" id="KW-1003">Cell membrane</keyword>
<dbReference type="AlphaFoldDB" id="B3MQJ5"/>
<dbReference type="PANTHER" id="PTHR21137">
    <property type="entry name" value="ODORANT RECEPTOR"/>
    <property type="match status" value="1"/>
</dbReference>
<dbReference type="Proteomes" id="UP000007801">
    <property type="component" value="Unassembled WGS sequence"/>
</dbReference>
<dbReference type="eggNOG" id="ENOG502T6TE">
    <property type="taxonomic scope" value="Eukaryota"/>
</dbReference>
<dbReference type="PANTHER" id="PTHR21137:SF35">
    <property type="entry name" value="ODORANT RECEPTOR 19A-RELATED"/>
    <property type="match status" value="1"/>
</dbReference>
<keyword evidence="5 10" id="KW-0552">Olfaction</keyword>
<dbReference type="GO" id="GO:0005886">
    <property type="term" value="C:plasma membrane"/>
    <property type="evidence" value="ECO:0007669"/>
    <property type="project" value="UniProtKB-SubCell"/>
</dbReference>
<sequence>MVQAGDLLPVDSTAALKLHWRIFRLMGIHPPKGRESFFGQHYRSYSIFWNVTFNVSMSLSMVVNFLMSNSLESFCDSLSVAMPHSIYMLKLLNVWAVRDRLLQTHRILRYLDTRLCSPIERRIVRTKGIRRSHRLHLTIIIAVGFVFGCGIAYIILSSERTLMYPSWIPWQWKESTTAVFVSTVVVHTVFLAETAVVVYTVATYPCTYLILLSAHTRALACRFARLGHSARETEQQTHLRLLDYIQDHQKLLQILKSLEHSLSRGSFLQFFCMACSQCTTCYLILFEKIGFMPLVNMLCLLLTFTCETLLLCYSAELVHQAGDNLLSAVYSSNWLDQPALFRRYLVLVLVRCQKPMILYSGIVVPLRMTSFLTFCKGAYSMLTLLSKMRKSTID</sequence>
<evidence type="ECO:0000256" key="4">
    <source>
        <dbReference type="ARBA" id="ARBA00022692"/>
    </source>
</evidence>
<feature type="transmembrane region" description="Helical" evidence="10">
    <location>
        <begin position="135"/>
        <end position="156"/>
    </location>
</feature>
<evidence type="ECO:0000256" key="7">
    <source>
        <dbReference type="ARBA" id="ARBA00023136"/>
    </source>
</evidence>
<keyword evidence="9 10" id="KW-0807">Transducer</keyword>
<evidence type="ECO:0000256" key="3">
    <source>
        <dbReference type="ARBA" id="ARBA00022606"/>
    </source>
</evidence>
<keyword evidence="6 10" id="KW-1133">Transmembrane helix</keyword>
<feature type="transmembrane region" description="Helical" evidence="10">
    <location>
        <begin position="291"/>
        <end position="313"/>
    </location>
</feature>
<dbReference type="GeneID" id="6503160"/>
<evidence type="ECO:0000256" key="2">
    <source>
        <dbReference type="ARBA" id="ARBA00022475"/>
    </source>
</evidence>
<dbReference type="KEGG" id="dan:6503160"/>
<name>B3MQJ5_DROAN</name>
<evidence type="ECO:0000313" key="11">
    <source>
        <dbReference type="EMBL" id="EDV44621.1"/>
    </source>
</evidence>
<feature type="transmembrane region" description="Helical" evidence="10">
    <location>
        <begin position="78"/>
        <end position="97"/>
    </location>
</feature>
<keyword evidence="8 10" id="KW-0675">Receptor</keyword>
<accession>B3MQJ5</accession>
<evidence type="ECO:0000256" key="9">
    <source>
        <dbReference type="ARBA" id="ARBA00023224"/>
    </source>
</evidence>
<feature type="transmembrane region" description="Helical" evidence="10">
    <location>
        <begin position="47"/>
        <end position="66"/>
    </location>
</feature>
<dbReference type="PhylomeDB" id="B3MQJ5"/>
<comment type="subcellular location">
    <subcellularLocation>
        <location evidence="1 10">Cell membrane</location>
        <topology evidence="1 10">Multi-pass membrane protein</topology>
    </subcellularLocation>
</comment>
<dbReference type="InParanoid" id="B3MQJ5"/>
<dbReference type="HOGENOM" id="CLU_033399_8_1_1"/>
<keyword evidence="4 10" id="KW-0812">Transmembrane</keyword>
<dbReference type="GO" id="GO:0007165">
    <property type="term" value="P:signal transduction"/>
    <property type="evidence" value="ECO:0007669"/>
    <property type="project" value="UniProtKB-KW"/>
</dbReference>
<comment type="similarity">
    <text evidence="10">Belongs to the insect chemoreceptor superfamily. Heteromeric odorant receptor channel (TC 1.A.69) family.</text>
</comment>
<dbReference type="EMBL" id="CH902621">
    <property type="protein sequence ID" value="EDV44621.1"/>
    <property type="molecule type" value="Genomic_DNA"/>
</dbReference>
<protein>
    <recommendedName>
        <fullName evidence="10">Odorant receptor</fullName>
    </recommendedName>
</protein>
<proteinExistence type="inferred from homology"/>
<dbReference type="InterPro" id="IPR004117">
    <property type="entry name" value="7tm6_olfct_rcpt"/>
</dbReference>
<evidence type="ECO:0000256" key="8">
    <source>
        <dbReference type="ARBA" id="ARBA00023170"/>
    </source>
</evidence>
<evidence type="ECO:0000256" key="5">
    <source>
        <dbReference type="ARBA" id="ARBA00022725"/>
    </source>
</evidence>
<gene>
    <name evidence="11" type="primary">Dana\GF20453</name>
    <name evidence="11" type="synonym">dana_GLEANR_2859</name>
    <name evidence="11" type="synonym">Or19a</name>
    <name evidence="11" type="ORF">GF20453</name>
</gene>
<evidence type="ECO:0000256" key="10">
    <source>
        <dbReference type="RuleBase" id="RU351113"/>
    </source>
</evidence>
<evidence type="ECO:0000256" key="6">
    <source>
        <dbReference type="ARBA" id="ARBA00022989"/>
    </source>
</evidence>
<comment type="caution">
    <text evidence="10">Lacks conserved residue(s) required for the propagation of feature annotation.</text>
</comment>
<dbReference type="FunCoup" id="B3MQJ5">
    <property type="interactions" value="39"/>
</dbReference>
<organism evidence="11 12">
    <name type="scientific">Drosophila ananassae</name>
    <name type="common">Fruit fly</name>
    <dbReference type="NCBI Taxonomy" id="7217"/>
    <lineage>
        <taxon>Eukaryota</taxon>
        <taxon>Metazoa</taxon>
        <taxon>Ecdysozoa</taxon>
        <taxon>Arthropoda</taxon>
        <taxon>Hexapoda</taxon>
        <taxon>Insecta</taxon>
        <taxon>Pterygota</taxon>
        <taxon>Neoptera</taxon>
        <taxon>Endopterygota</taxon>
        <taxon>Diptera</taxon>
        <taxon>Brachycera</taxon>
        <taxon>Muscomorpha</taxon>
        <taxon>Ephydroidea</taxon>
        <taxon>Drosophilidae</taxon>
        <taxon>Drosophila</taxon>
        <taxon>Sophophora</taxon>
    </lineage>
</organism>
<evidence type="ECO:0000256" key="1">
    <source>
        <dbReference type="ARBA" id="ARBA00004651"/>
    </source>
</evidence>